<dbReference type="Proteomes" id="UP000236497">
    <property type="component" value="Unassembled WGS sequence"/>
</dbReference>
<proteinExistence type="predicted"/>
<feature type="coiled-coil region" evidence="1">
    <location>
        <begin position="745"/>
        <end position="809"/>
    </location>
</feature>
<dbReference type="AlphaFoldDB" id="A0A0H5SIH4"/>
<name>A0A0H5SIH4_HERHM</name>
<keyword evidence="1" id="KW-0175">Coiled coil</keyword>
<organism evidence="2 3">
    <name type="scientific">Herbinix hemicellulosilytica</name>
    <dbReference type="NCBI Taxonomy" id="1564487"/>
    <lineage>
        <taxon>Bacteria</taxon>
        <taxon>Bacillati</taxon>
        <taxon>Bacillota</taxon>
        <taxon>Clostridia</taxon>
        <taxon>Lachnospirales</taxon>
        <taxon>Lachnospiraceae</taxon>
        <taxon>Herbinix</taxon>
    </lineage>
</organism>
<protein>
    <submittedName>
        <fullName evidence="2">Uncharacterized protein</fullName>
    </submittedName>
</protein>
<gene>
    <name evidence="2" type="ORF">HHT355_1385</name>
</gene>
<dbReference type="EMBL" id="CVTD020000015">
    <property type="protein sequence ID" value="CRZ34586.1"/>
    <property type="molecule type" value="Genomic_DNA"/>
</dbReference>
<evidence type="ECO:0000256" key="1">
    <source>
        <dbReference type="SAM" id="Coils"/>
    </source>
</evidence>
<dbReference type="OrthoDB" id="9780715at2"/>
<keyword evidence="3" id="KW-1185">Reference proteome</keyword>
<feature type="coiled-coil region" evidence="1">
    <location>
        <begin position="479"/>
        <end position="565"/>
    </location>
</feature>
<sequence>MSTIGTKIVLEGEKEYRQAINQVNNSINVLKSELKAVSAEFEGNANSIDALRAKHEILVKEQAEQEKKIKLIKAALEEAAKQYGENSKQVQDWQIKLNNASAYLIKLNREIEDNEKYMKEAEEATDKTAKSIDEYGRRINDAAQKTSLFGDILKANLLSNAISDGIRKMANLLGDSIEKSIELASDLEEVQNVVDVTFGQKASVIDKWAESMGEAHGVSVLLSKQFVGTMGAMLKSMQLTDKEVIEMSKNLVQLAGDMASFYNLDVEEAFAKIRSGISGETEPLKQLGINLNVANLEAYALANGIKKAYSEMTQAEQATLRYNYLMQVTADAQGDFARNIGSLANQQRIQALQQEEILMKLGNAIIPAVTKATSKLNEAMDGMGDQMAEVAEVLSEGVVDAFVWLIDNSDKVIAGLKGIGAAILVKKAADGVLYVVEAYKTLKTATEAATVAQTAFNNASKANIYIAIASAILGAATAIDSYIRSMRKATDEITEMDEETRRLIDSSERLKKEIENRANAWEEERRSIEANYGAAKELSYRLYELADKEQKTNAEKQEMVSLVEQLNKLIPDLNIVIDEQTWVLSKQKNEVEALISKYKEYALTKTAEDKYTDLLRSRIDAEIQLNNLIKEREQLEQELDYENLREKYSRYVELRSRAYISLSKEEKQFLKENANLRDEFVKASDRLAPYINQIKELEKELSKLSDATKSVEEFISESFKSSSTYLDEFSTKYKKYLDEQTQAEIGTLEDRKKKLNKIYEAASNDLEKQLRSEERAFTKSWERRINDVQEAQEKELKALEKAHKEKLKLIDKEYTERIKLVDEDRYRELKRIQEQIDAIDAQQEAEDRALKERENAEKKAEIQARIETAKTSEERLEAIRELQRFEEQLARERLKEERKLQKSILEEQKETINKSYDKKIESIKEEQRAEQEKLNEQYEAEKEAIRRRYQLRIEALKEEQELERDTLREKQAEYRTYLKEQKDLALQNAEEIYQEDLAKFKMYQALKYKEATSSEEQMKKAIQEYAYKYLPPGQTRDTLLRSNDLSEMLKYYNPTAMLKSSVAQTTVSIDYNMIEIAMTNALKKLNLTVQLDKRAIGQIVDTRIYQNIKGR</sequence>
<evidence type="ECO:0000313" key="2">
    <source>
        <dbReference type="EMBL" id="CRZ34586.1"/>
    </source>
</evidence>
<feature type="coiled-coil region" evidence="1">
    <location>
        <begin position="839"/>
        <end position="973"/>
    </location>
</feature>
<feature type="coiled-coil region" evidence="1">
    <location>
        <begin position="13"/>
        <end position="127"/>
    </location>
</feature>
<feature type="coiled-coil region" evidence="1">
    <location>
        <begin position="687"/>
        <end position="714"/>
    </location>
</feature>
<feature type="coiled-coil region" evidence="1">
    <location>
        <begin position="618"/>
        <end position="645"/>
    </location>
</feature>
<accession>A0A0H5SIH4</accession>
<dbReference type="RefSeq" id="WP_103202681.1">
    <property type="nucleotide sequence ID" value="NZ_CVTD020000015.1"/>
</dbReference>
<evidence type="ECO:0000313" key="3">
    <source>
        <dbReference type="Proteomes" id="UP000236497"/>
    </source>
</evidence>
<reference evidence="2 3" key="1">
    <citation type="submission" date="2015-06" db="EMBL/GenBank/DDBJ databases">
        <authorList>
            <person name="Wibberg Daniel"/>
        </authorList>
    </citation>
    <scope>NUCLEOTIDE SEQUENCE [LARGE SCALE GENOMIC DNA]</scope>
    <source>
        <strain evidence="2 3">T3/55T</strain>
    </source>
</reference>